<feature type="transmembrane region" description="Helical" evidence="6">
    <location>
        <begin position="36"/>
        <end position="58"/>
    </location>
</feature>
<dbReference type="InterPro" id="IPR005496">
    <property type="entry name" value="Integral_membrane_TerC"/>
</dbReference>
<keyword evidence="8" id="KW-1185">Reference proteome</keyword>
<feature type="transmembrane region" description="Helical" evidence="6">
    <location>
        <begin position="116"/>
        <end position="138"/>
    </location>
</feature>
<evidence type="ECO:0000313" key="7">
    <source>
        <dbReference type="EMBL" id="QDV72379.1"/>
    </source>
</evidence>
<evidence type="ECO:0000256" key="5">
    <source>
        <dbReference type="ARBA" id="ARBA00023136"/>
    </source>
</evidence>
<comment type="similarity">
    <text evidence="2">Belongs to the TerC family.</text>
</comment>
<name>A0A518K3M4_9BACT</name>
<feature type="transmembrane region" description="Helical" evidence="6">
    <location>
        <begin position="237"/>
        <end position="257"/>
    </location>
</feature>
<evidence type="ECO:0000256" key="4">
    <source>
        <dbReference type="ARBA" id="ARBA00022989"/>
    </source>
</evidence>
<accession>A0A518K3M4</accession>
<dbReference type="PANTHER" id="PTHR30238:SF0">
    <property type="entry name" value="THYLAKOID MEMBRANE PROTEIN TERC, CHLOROPLASTIC"/>
    <property type="match status" value="1"/>
</dbReference>
<comment type="subcellular location">
    <subcellularLocation>
        <location evidence="1">Membrane</location>
        <topology evidence="1">Multi-pass membrane protein</topology>
    </subcellularLocation>
</comment>
<gene>
    <name evidence="7" type="primary">alx</name>
    <name evidence="7" type="ORF">Spa11_05540</name>
</gene>
<evidence type="ECO:0000256" key="2">
    <source>
        <dbReference type="ARBA" id="ARBA00007511"/>
    </source>
</evidence>
<protein>
    <submittedName>
        <fullName evidence="7">Inner membrane protein alx</fullName>
    </submittedName>
</protein>
<dbReference type="RefSeq" id="WP_145107015.1">
    <property type="nucleotide sequence ID" value="NZ_CP036349.1"/>
</dbReference>
<keyword evidence="5 6" id="KW-0472">Membrane</keyword>
<reference evidence="7 8" key="1">
    <citation type="submission" date="2019-02" db="EMBL/GenBank/DDBJ databases">
        <title>Deep-cultivation of Planctomycetes and their phenomic and genomic characterization uncovers novel biology.</title>
        <authorList>
            <person name="Wiegand S."/>
            <person name="Jogler M."/>
            <person name="Boedeker C."/>
            <person name="Pinto D."/>
            <person name="Vollmers J."/>
            <person name="Rivas-Marin E."/>
            <person name="Kohn T."/>
            <person name="Peeters S.H."/>
            <person name="Heuer A."/>
            <person name="Rast P."/>
            <person name="Oberbeckmann S."/>
            <person name="Bunk B."/>
            <person name="Jeske O."/>
            <person name="Meyerdierks A."/>
            <person name="Storesund J.E."/>
            <person name="Kallscheuer N."/>
            <person name="Luecker S."/>
            <person name="Lage O.M."/>
            <person name="Pohl T."/>
            <person name="Merkel B.J."/>
            <person name="Hornburger P."/>
            <person name="Mueller R.-W."/>
            <person name="Bruemmer F."/>
            <person name="Labrenz M."/>
            <person name="Spormann A.M."/>
            <person name="Op den Camp H."/>
            <person name="Overmann J."/>
            <person name="Amann R."/>
            <person name="Jetten M.S.M."/>
            <person name="Mascher T."/>
            <person name="Medema M.H."/>
            <person name="Devos D.P."/>
            <person name="Kaster A.-K."/>
            <person name="Ovreas L."/>
            <person name="Rohde M."/>
            <person name="Galperin M.Y."/>
            <person name="Jogler C."/>
        </authorList>
    </citation>
    <scope>NUCLEOTIDE SEQUENCE [LARGE SCALE GENOMIC DNA]</scope>
    <source>
        <strain evidence="7 8">Spa11</strain>
    </source>
</reference>
<dbReference type="Pfam" id="PF03741">
    <property type="entry name" value="TerC"/>
    <property type="match status" value="1"/>
</dbReference>
<feature type="transmembrane region" description="Helical" evidence="6">
    <location>
        <begin position="207"/>
        <end position="231"/>
    </location>
</feature>
<dbReference type="InterPro" id="IPR022369">
    <property type="entry name" value="Integral_membrane_TerC_rswitch"/>
</dbReference>
<dbReference type="NCBIfam" id="TIGR03718">
    <property type="entry name" value="R_switched_Alx"/>
    <property type="match status" value="1"/>
</dbReference>
<proteinExistence type="inferred from homology"/>
<feature type="transmembrane region" description="Helical" evidence="6">
    <location>
        <begin position="294"/>
        <end position="313"/>
    </location>
</feature>
<evidence type="ECO:0000313" key="8">
    <source>
        <dbReference type="Proteomes" id="UP000316426"/>
    </source>
</evidence>
<feature type="transmembrane region" description="Helical" evidence="6">
    <location>
        <begin position="144"/>
        <end position="162"/>
    </location>
</feature>
<feature type="transmembrane region" description="Helical" evidence="6">
    <location>
        <begin position="78"/>
        <end position="104"/>
    </location>
</feature>
<dbReference type="GO" id="GO:0016020">
    <property type="term" value="C:membrane"/>
    <property type="evidence" value="ECO:0007669"/>
    <property type="project" value="UniProtKB-SubCell"/>
</dbReference>
<keyword evidence="4 6" id="KW-1133">Transmembrane helix</keyword>
<feature type="transmembrane region" description="Helical" evidence="6">
    <location>
        <begin position="269"/>
        <end position="288"/>
    </location>
</feature>
<dbReference type="AlphaFoldDB" id="A0A518K3M4"/>
<organism evidence="7 8">
    <name type="scientific">Botrimarina mediterranea</name>
    <dbReference type="NCBI Taxonomy" id="2528022"/>
    <lineage>
        <taxon>Bacteria</taxon>
        <taxon>Pseudomonadati</taxon>
        <taxon>Planctomycetota</taxon>
        <taxon>Planctomycetia</taxon>
        <taxon>Pirellulales</taxon>
        <taxon>Lacipirellulaceae</taxon>
        <taxon>Botrimarina</taxon>
    </lineage>
</organism>
<dbReference type="Proteomes" id="UP000316426">
    <property type="component" value="Chromosome"/>
</dbReference>
<evidence type="ECO:0000256" key="6">
    <source>
        <dbReference type="SAM" id="Phobius"/>
    </source>
</evidence>
<feature type="transmembrane region" description="Helical" evidence="6">
    <location>
        <begin position="6"/>
        <end position="24"/>
    </location>
</feature>
<keyword evidence="3 6" id="KW-0812">Transmembrane</keyword>
<evidence type="ECO:0000256" key="3">
    <source>
        <dbReference type="ARBA" id="ARBA00022692"/>
    </source>
</evidence>
<sequence length="335" mass="36769">MPWFVWLGFLAAIGLMVALDLGVFHRRDETPTFRSAIKWTCVWVAVALAFTGVVYQLYEGRWFAGSGLGKTGMGAEAVAAYLTAYVVEKSLSLDNIFVMAIIFSYFRVPLASQHRVLFWGILGAVVLRGAMIFAGVALLHRFEWITYVFGVLLLISAARLLMSGDDEFEPERNLTLRLIHRWLPISKARDTKHFFVTENGKTAATTLFLALVMVETTDVMFAVDSIPAVFAVTRDPFLVFTSNIFAILGLRSLYFALAGFMDTLKHLKTSLVFVLAYVGVKMLLAHHYPIPNLVSLAVIGGILGVGVVASLVGKRKPAITGDPTADGPDEESVAN</sequence>
<dbReference type="EMBL" id="CP036349">
    <property type="protein sequence ID" value="QDV72379.1"/>
    <property type="molecule type" value="Genomic_DNA"/>
</dbReference>
<dbReference type="PANTHER" id="PTHR30238">
    <property type="entry name" value="MEMBRANE BOUND PREDICTED REDOX MODULATOR"/>
    <property type="match status" value="1"/>
</dbReference>
<evidence type="ECO:0000256" key="1">
    <source>
        <dbReference type="ARBA" id="ARBA00004141"/>
    </source>
</evidence>
<dbReference type="KEGG" id="bmei:Spa11_05540"/>